<dbReference type="RefSeq" id="WP_048884851.1">
    <property type="nucleotide sequence ID" value="NZ_CP011310.1"/>
</dbReference>
<organism evidence="5 6">
    <name type="scientific">Aurantiacibacter atlanticus</name>
    <dbReference type="NCBI Taxonomy" id="1648404"/>
    <lineage>
        <taxon>Bacteria</taxon>
        <taxon>Pseudomonadati</taxon>
        <taxon>Pseudomonadota</taxon>
        <taxon>Alphaproteobacteria</taxon>
        <taxon>Sphingomonadales</taxon>
        <taxon>Erythrobacteraceae</taxon>
        <taxon>Aurantiacibacter</taxon>
    </lineage>
</organism>
<reference evidence="5 6" key="1">
    <citation type="journal article" date="2015" name="Int. J. Syst. Evol. Microbiol.">
        <title>Erythrobacter atlanticus sp. nov., a bacterium from ocean sediment able to degrade polycyclic aromatic hydrocarbons.</title>
        <authorList>
            <person name="Zhuang L."/>
            <person name="Liu Y."/>
            <person name="Wang L."/>
            <person name="Wang W."/>
            <person name="Shao Z."/>
        </authorList>
    </citation>
    <scope>NUCLEOTIDE SEQUENCE [LARGE SCALE GENOMIC DNA]</scope>
    <source>
        <strain evidence="6">s21-N3</strain>
    </source>
</reference>
<proteinExistence type="predicted"/>
<dbReference type="Proteomes" id="UP000059113">
    <property type="component" value="Chromosome"/>
</dbReference>
<protein>
    <submittedName>
        <fullName evidence="5">Nucleotidyl transferase</fullName>
    </submittedName>
</protein>
<keyword evidence="1 5" id="KW-0808">Transferase</keyword>
<dbReference type="GO" id="GO:0016779">
    <property type="term" value="F:nucleotidyltransferase activity"/>
    <property type="evidence" value="ECO:0007669"/>
    <property type="project" value="UniProtKB-KW"/>
</dbReference>
<evidence type="ECO:0000256" key="1">
    <source>
        <dbReference type="ARBA" id="ARBA00022679"/>
    </source>
</evidence>
<dbReference type="InterPro" id="IPR025877">
    <property type="entry name" value="MobA-like_NTP_Trfase"/>
</dbReference>
<keyword evidence="3" id="KW-0460">Magnesium</keyword>
<dbReference type="Gene3D" id="3.90.550.10">
    <property type="entry name" value="Spore Coat Polysaccharide Biosynthesis Protein SpsA, Chain A"/>
    <property type="match status" value="1"/>
</dbReference>
<dbReference type="InterPro" id="IPR029044">
    <property type="entry name" value="Nucleotide-diphossugar_trans"/>
</dbReference>
<dbReference type="InterPro" id="IPR050065">
    <property type="entry name" value="GlmU-like"/>
</dbReference>
<feature type="domain" description="MobA-like NTP transferase" evidence="4">
    <location>
        <begin position="3"/>
        <end position="131"/>
    </location>
</feature>
<evidence type="ECO:0000313" key="5">
    <source>
        <dbReference type="EMBL" id="AKQ41344.1"/>
    </source>
</evidence>
<dbReference type="EMBL" id="CP011310">
    <property type="protein sequence ID" value="AKQ41344.1"/>
    <property type="molecule type" value="Genomic_DNA"/>
</dbReference>
<evidence type="ECO:0000256" key="2">
    <source>
        <dbReference type="ARBA" id="ARBA00022695"/>
    </source>
</evidence>
<dbReference type="STRING" id="1648404.CP97_03775"/>
<dbReference type="KEGG" id="ery:CP97_03775"/>
<dbReference type="Pfam" id="PF12804">
    <property type="entry name" value="NTP_transf_3"/>
    <property type="match status" value="1"/>
</dbReference>
<dbReference type="PATRIC" id="fig|1648404.4.peg.795"/>
<dbReference type="OrthoDB" id="9814110at2"/>
<name>A0A0H4VE22_9SPHN</name>
<dbReference type="PANTHER" id="PTHR43584">
    <property type="entry name" value="NUCLEOTIDYL TRANSFERASE"/>
    <property type="match status" value="1"/>
</dbReference>
<dbReference type="PANTHER" id="PTHR43584:SF8">
    <property type="entry name" value="N-ACETYLMURAMATE ALPHA-1-PHOSPHATE URIDYLYLTRANSFERASE"/>
    <property type="match status" value="1"/>
</dbReference>
<gene>
    <name evidence="5" type="ORF">CP97_03775</name>
</gene>
<keyword evidence="6" id="KW-1185">Reference proteome</keyword>
<evidence type="ECO:0000256" key="3">
    <source>
        <dbReference type="ARBA" id="ARBA00022842"/>
    </source>
</evidence>
<evidence type="ECO:0000259" key="4">
    <source>
        <dbReference type="Pfam" id="PF12804"/>
    </source>
</evidence>
<evidence type="ECO:0000313" key="6">
    <source>
        <dbReference type="Proteomes" id="UP000059113"/>
    </source>
</evidence>
<dbReference type="SUPFAM" id="SSF53448">
    <property type="entry name" value="Nucleotide-diphospho-sugar transferases"/>
    <property type="match status" value="1"/>
</dbReference>
<dbReference type="AlphaFoldDB" id="A0A0H4VE22"/>
<sequence length="258" mass="27296">MDGLILAAGEGSRLRALGNSKPLVEVGGCHLIEIAMRQLASAGVNRVIVVTGHDAVTLEARLPLFADRAGVAVESVRLKDWSRPNGYSVVAGATRISGDYLLVMADHILSSAILCQLADCRGNNSGTTLAIDRRVEDELIDPDDATWVRIEQGNHIVAIGKALTQYNAVDCGAFLATPELAPAIKQAIALGKSGSLSDGMQLLADAGRAYIADIAGSWWIDVDDPRAHALAEEYGPTHIPAMRKAALVDEIKGRETPA</sequence>
<accession>A0A0H4VE22</accession>
<keyword evidence="2" id="KW-0548">Nucleotidyltransferase</keyword>
<reference evidence="6" key="2">
    <citation type="submission" date="2015-04" db="EMBL/GenBank/DDBJ databases">
        <title>The complete genome sequence of Erythrobacter sp. s21-N3.</title>
        <authorList>
            <person name="Zhuang L."/>
            <person name="Liu Y."/>
            <person name="Shao Z."/>
        </authorList>
    </citation>
    <scope>NUCLEOTIDE SEQUENCE [LARGE SCALE GENOMIC DNA]</scope>
    <source>
        <strain evidence="6">s21-N3</strain>
    </source>
</reference>